<name>A0A834HR27_RHOSS</name>
<dbReference type="Proteomes" id="UP000626092">
    <property type="component" value="Unassembled WGS sequence"/>
</dbReference>
<dbReference type="PANTHER" id="PTHR34198">
    <property type="entry name" value="OS01G0175100 PROTEIN"/>
    <property type="match status" value="1"/>
</dbReference>
<gene>
    <name evidence="2" type="ORF">RHSIM_Rhsim01G0082700</name>
</gene>
<accession>A0A834HR27</accession>
<feature type="region of interest" description="Disordered" evidence="1">
    <location>
        <begin position="52"/>
        <end position="80"/>
    </location>
</feature>
<dbReference type="EMBL" id="WJXA01000001">
    <property type="protein sequence ID" value="KAF7152576.1"/>
    <property type="molecule type" value="Genomic_DNA"/>
</dbReference>
<dbReference type="AlphaFoldDB" id="A0A834HR27"/>
<dbReference type="OrthoDB" id="1913905at2759"/>
<keyword evidence="3" id="KW-1185">Reference proteome</keyword>
<protein>
    <submittedName>
        <fullName evidence="2">Uncharacterized protein</fullName>
    </submittedName>
</protein>
<proteinExistence type="predicted"/>
<comment type="caution">
    <text evidence="2">The sequence shown here is derived from an EMBL/GenBank/DDBJ whole genome shotgun (WGS) entry which is preliminary data.</text>
</comment>
<evidence type="ECO:0000313" key="2">
    <source>
        <dbReference type="EMBL" id="KAF7152576.1"/>
    </source>
</evidence>
<feature type="compositionally biased region" description="Basic and acidic residues" evidence="1">
    <location>
        <begin position="191"/>
        <end position="205"/>
    </location>
</feature>
<sequence>MAVNLVSIRPIGLRPCATGGHRKPHRKSPSSSNWWTPLFGWSSEPDYIDPGNRLRLDVDTQSGPGQDPKASPSRSRFASGTFTDEKARRLRLMTTDTGAFHDAMYHSAIASRLASEFSHGPNARSAIDFPSPAIEMAVSLVSIQPIRLRPCATGGHRKPYWECPSSSNWWTPLFGCSSEPDYIDPRNRLKLDVDTQPGSDKDPKGLTRSRFASGTFTDEKARRLRLMTTDTGAFHDAMYHSAIASRLASEFSDQSDP</sequence>
<organism evidence="2 3">
    <name type="scientific">Rhododendron simsii</name>
    <name type="common">Sims's rhododendron</name>
    <dbReference type="NCBI Taxonomy" id="118357"/>
    <lineage>
        <taxon>Eukaryota</taxon>
        <taxon>Viridiplantae</taxon>
        <taxon>Streptophyta</taxon>
        <taxon>Embryophyta</taxon>
        <taxon>Tracheophyta</taxon>
        <taxon>Spermatophyta</taxon>
        <taxon>Magnoliopsida</taxon>
        <taxon>eudicotyledons</taxon>
        <taxon>Gunneridae</taxon>
        <taxon>Pentapetalae</taxon>
        <taxon>asterids</taxon>
        <taxon>Ericales</taxon>
        <taxon>Ericaceae</taxon>
        <taxon>Ericoideae</taxon>
        <taxon>Rhodoreae</taxon>
        <taxon>Rhododendron</taxon>
    </lineage>
</organism>
<feature type="region of interest" description="Disordered" evidence="1">
    <location>
        <begin position="13"/>
        <end position="32"/>
    </location>
</feature>
<feature type="region of interest" description="Disordered" evidence="1">
    <location>
        <begin position="191"/>
        <end position="210"/>
    </location>
</feature>
<reference evidence="2" key="1">
    <citation type="submission" date="2019-11" db="EMBL/GenBank/DDBJ databases">
        <authorList>
            <person name="Liu Y."/>
            <person name="Hou J."/>
            <person name="Li T.-Q."/>
            <person name="Guan C.-H."/>
            <person name="Wu X."/>
            <person name="Wu H.-Z."/>
            <person name="Ling F."/>
            <person name="Zhang R."/>
            <person name="Shi X.-G."/>
            <person name="Ren J.-P."/>
            <person name="Chen E.-F."/>
            <person name="Sun J.-M."/>
        </authorList>
    </citation>
    <scope>NUCLEOTIDE SEQUENCE</scope>
    <source>
        <strain evidence="2">Adult_tree_wgs_1</strain>
        <tissue evidence="2">Leaves</tissue>
    </source>
</reference>
<dbReference type="PANTHER" id="PTHR34198:SF21">
    <property type="entry name" value="PROTEIN, PUTATIVE-RELATED"/>
    <property type="match status" value="1"/>
</dbReference>
<evidence type="ECO:0000256" key="1">
    <source>
        <dbReference type="SAM" id="MobiDB-lite"/>
    </source>
</evidence>
<evidence type="ECO:0000313" key="3">
    <source>
        <dbReference type="Proteomes" id="UP000626092"/>
    </source>
</evidence>